<sequence length="143" mass="16070">MKEFQGEYDHWCFACGKQNPRGLHLEFTIEGEEYVTTFTPGPVHQGYPGIMHGGIICTLLDEVMGRYLWKQGLTAPTAELTVRFRRPVPINEPLQVRGRVVNRRGRVIEMEASLILLKDQQVAATATGKFIQIKEGGLTDGQN</sequence>
<dbReference type="AlphaFoldDB" id="A0A1T4SE58"/>
<dbReference type="Proteomes" id="UP000189933">
    <property type="component" value="Unassembled WGS sequence"/>
</dbReference>
<evidence type="ECO:0000256" key="5">
    <source>
        <dbReference type="ARBA" id="ARBA00022490"/>
    </source>
</evidence>
<evidence type="ECO:0000256" key="7">
    <source>
        <dbReference type="ARBA" id="ARBA00022801"/>
    </source>
</evidence>
<keyword evidence="11" id="KW-0472">Membrane</keyword>
<evidence type="ECO:0000259" key="24">
    <source>
        <dbReference type="Pfam" id="PF03061"/>
    </source>
</evidence>
<keyword evidence="7" id="KW-0378">Hydrolase</keyword>
<feature type="domain" description="Thioesterase" evidence="24">
    <location>
        <begin position="49"/>
        <end position="121"/>
    </location>
</feature>
<evidence type="ECO:0000256" key="9">
    <source>
        <dbReference type="ARBA" id="ARBA00022946"/>
    </source>
</evidence>
<evidence type="ECO:0000313" key="26">
    <source>
        <dbReference type="Proteomes" id="UP000189933"/>
    </source>
</evidence>
<evidence type="ECO:0000256" key="15">
    <source>
        <dbReference type="ARBA" id="ARBA00038456"/>
    </source>
</evidence>
<dbReference type="InterPro" id="IPR052365">
    <property type="entry name" value="THEM4/THEM5_acyl-CoA_thioest"/>
</dbReference>
<keyword evidence="26" id="KW-1185">Reference proteome</keyword>
<comment type="catalytic activity">
    <reaction evidence="20">
        <text>hexadecanoyl-CoA + H2O = hexadecanoate + CoA + H(+)</text>
        <dbReference type="Rhea" id="RHEA:16645"/>
        <dbReference type="ChEBI" id="CHEBI:7896"/>
        <dbReference type="ChEBI" id="CHEBI:15377"/>
        <dbReference type="ChEBI" id="CHEBI:15378"/>
        <dbReference type="ChEBI" id="CHEBI:57287"/>
        <dbReference type="ChEBI" id="CHEBI:57379"/>
        <dbReference type="EC" id="3.1.2.2"/>
    </reaction>
    <physiologicalReaction direction="left-to-right" evidence="20">
        <dbReference type="Rhea" id="RHEA:16646"/>
    </physiologicalReaction>
</comment>
<dbReference type="CDD" id="cd03443">
    <property type="entry name" value="PaaI_thioesterase"/>
    <property type="match status" value="1"/>
</dbReference>
<evidence type="ECO:0000256" key="22">
    <source>
        <dbReference type="ARBA" id="ARBA00048074"/>
    </source>
</evidence>
<evidence type="ECO:0000256" key="11">
    <source>
        <dbReference type="ARBA" id="ARBA00023136"/>
    </source>
</evidence>
<dbReference type="GO" id="GO:0016787">
    <property type="term" value="F:hydrolase activity"/>
    <property type="evidence" value="ECO:0007669"/>
    <property type="project" value="UniProtKB-KW"/>
</dbReference>
<dbReference type="GO" id="GO:0005737">
    <property type="term" value="C:cytoplasm"/>
    <property type="evidence" value="ECO:0007669"/>
    <property type="project" value="UniProtKB-SubCell"/>
</dbReference>
<evidence type="ECO:0000313" key="25">
    <source>
        <dbReference type="EMBL" id="SKA26489.1"/>
    </source>
</evidence>
<evidence type="ECO:0000256" key="12">
    <source>
        <dbReference type="ARBA" id="ARBA00023273"/>
    </source>
</evidence>
<keyword evidence="5" id="KW-0963">Cytoplasm</keyword>
<organism evidence="25 26">
    <name type="scientific">Carboxydocella sporoproducens DSM 16521</name>
    <dbReference type="NCBI Taxonomy" id="1121270"/>
    <lineage>
        <taxon>Bacteria</taxon>
        <taxon>Bacillati</taxon>
        <taxon>Bacillota</taxon>
        <taxon>Clostridia</taxon>
        <taxon>Eubacteriales</taxon>
        <taxon>Clostridiales Family XVI. Incertae Sedis</taxon>
        <taxon>Carboxydocella</taxon>
    </lineage>
</organism>
<dbReference type="GO" id="GO:0016020">
    <property type="term" value="C:membrane"/>
    <property type="evidence" value="ECO:0007669"/>
    <property type="project" value="UniProtKB-SubCell"/>
</dbReference>
<dbReference type="PANTHER" id="PTHR12418">
    <property type="entry name" value="ACYL-COENZYME A THIOESTERASE THEM4"/>
    <property type="match status" value="1"/>
</dbReference>
<comment type="catalytic activity">
    <reaction evidence="22">
        <text>dodecanoyl-CoA + H2O = dodecanoate + CoA + H(+)</text>
        <dbReference type="Rhea" id="RHEA:30135"/>
        <dbReference type="ChEBI" id="CHEBI:15377"/>
        <dbReference type="ChEBI" id="CHEBI:15378"/>
        <dbReference type="ChEBI" id="CHEBI:18262"/>
        <dbReference type="ChEBI" id="CHEBI:57287"/>
        <dbReference type="ChEBI" id="CHEBI:57375"/>
    </reaction>
    <physiologicalReaction direction="left-to-right" evidence="22">
        <dbReference type="Rhea" id="RHEA:30136"/>
    </physiologicalReaction>
</comment>
<keyword evidence="6" id="KW-0053">Apoptosis</keyword>
<comment type="subcellular location">
    <subcellularLocation>
        <location evidence="3">Cell projection</location>
        <location evidence="3">Ruffle membrane</location>
    </subcellularLocation>
    <subcellularLocation>
        <location evidence="2">Cytoplasm</location>
    </subcellularLocation>
    <subcellularLocation>
        <location evidence="1">Membrane</location>
        <topology evidence="1">Peripheral membrane protein</topology>
    </subcellularLocation>
</comment>
<comment type="catalytic activity">
    <reaction evidence="14">
        <text>(9Z)-octadecenoyl-CoA + H2O = (9Z)-octadecenoate + CoA + H(+)</text>
        <dbReference type="Rhea" id="RHEA:40139"/>
        <dbReference type="ChEBI" id="CHEBI:15377"/>
        <dbReference type="ChEBI" id="CHEBI:15378"/>
        <dbReference type="ChEBI" id="CHEBI:30823"/>
        <dbReference type="ChEBI" id="CHEBI:57287"/>
        <dbReference type="ChEBI" id="CHEBI:57387"/>
    </reaction>
    <physiologicalReaction direction="left-to-right" evidence="14">
        <dbReference type="Rhea" id="RHEA:40140"/>
    </physiologicalReaction>
</comment>
<evidence type="ECO:0000256" key="23">
    <source>
        <dbReference type="ARBA" id="ARBA00048180"/>
    </source>
</evidence>
<reference evidence="26" key="1">
    <citation type="submission" date="2017-02" db="EMBL/GenBank/DDBJ databases">
        <authorList>
            <person name="Varghese N."/>
            <person name="Submissions S."/>
        </authorList>
    </citation>
    <scope>NUCLEOTIDE SEQUENCE [LARGE SCALE GENOMIC DNA]</scope>
    <source>
        <strain evidence="26">DSM 16521</strain>
    </source>
</reference>
<evidence type="ECO:0000256" key="14">
    <source>
        <dbReference type="ARBA" id="ARBA00037002"/>
    </source>
</evidence>
<evidence type="ECO:0000256" key="13">
    <source>
        <dbReference type="ARBA" id="ARBA00035852"/>
    </source>
</evidence>
<evidence type="ECO:0000256" key="10">
    <source>
        <dbReference type="ARBA" id="ARBA00023098"/>
    </source>
</evidence>
<dbReference type="InterPro" id="IPR006683">
    <property type="entry name" value="Thioestr_dom"/>
</dbReference>
<dbReference type="EC" id="3.1.2.2" evidence="16"/>
<keyword evidence="8" id="KW-0276">Fatty acid metabolism</keyword>
<comment type="catalytic activity">
    <reaction evidence="13">
        <text>(5Z,8Z,11Z,14Z)-eicosatetraenoyl-CoA + H2O = (5Z,8Z,11Z,14Z)-eicosatetraenoate + CoA + H(+)</text>
        <dbReference type="Rhea" id="RHEA:40151"/>
        <dbReference type="ChEBI" id="CHEBI:15377"/>
        <dbReference type="ChEBI" id="CHEBI:15378"/>
        <dbReference type="ChEBI" id="CHEBI:32395"/>
        <dbReference type="ChEBI" id="CHEBI:57287"/>
        <dbReference type="ChEBI" id="CHEBI:57368"/>
    </reaction>
    <physiologicalReaction direction="left-to-right" evidence="13">
        <dbReference type="Rhea" id="RHEA:40152"/>
    </physiologicalReaction>
</comment>
<dbReference type="InterPro" id="IPR029069">
    <property type="entry name" value="HotDog_dom_sf"/>
</dbReference>
<evidence type="ECO:0000256" key="17">
    <source>
        <dbReference type="ARBA" id="ARBA00040123"/>
    </source>
</evidence>
<comment type="catalytic activity">
    <reaction evidence="21">
        <text>decanoyl-CoA + H2O = decanoate + CoA + H(+)</text>
        <dbReference type="Rhea" id="RHEA:40059"/>
        <dbReference type="ChEBI" id="CHEBI:15377"/>
        <dbReference type="ChEBI" id="CHEBI:15378"/>
        <dbReference type="ChEBI" id="CHEBI:27689"/>
        <dbReference type="ChEBI" id="CHEBI:57287"/>
        <dbReference type="ChEBI" id="CHEBI:61430"/>
    </reaction>
    <physiologicalReaction direction="left-to-right" evidence="21">
        <dbReference type="Rhea" id="RHEA:40060"/>
    </physiologicalReaction>
</comment>
<proteinExistence type="inferred from homology"/>
<accession>A0A1T4SE58</accession>
<evidence type="ECO:0000256" key="8">
    <source>
        <dbReference type="ARBA" id="ARBA00022832"/>
    </source>
</evidence>
<evidence type="ECO:0000256" key="3">
    <source>
        <dbReference type="ARBA" id="ARBA00004632"/>
    </source>
</evidence>
<keyword evidence="9" id="KW-0809">Transit peptide</keyword>
<dbReference type="EMBL" id="FUXM01000053">
    <property type="protein sequence ID" value="SKA26489.1"/>
    <property type="molecule type" value="Genomic_DNA"/>
</dbReference>
<name>A0A1T4SE58_9FIRM</name>
<protein>
    <recommendedName>
        <fullName evidence="17">Acyl-coenzyme A thioesterase THEM4</fullName>
        <ecNumber evidence="16">3.1.2.2</ecNumber>
    </recommendedName>
    <alternativeName>
        <fullName evidence="18">Thioesterase superfamily member 4</fullName>
    </alternativeName>
</protein>
<dbReference type="OrthoDB" id="9792301at2"/>
<keyword evidence="10" id="KW-0443">Lipid metabolism</keyword>
<dbReference type="Gene3D" id="3.10.129.10">
    <property type="entry name" value="Hotdog Thioesterase"/>
    <property type="match status" value="1"/>
</dbReference>
<gene>
    <name evidence="25" type="ORF">SAMN02745885_02628</name>
</gene>
<dbReference type="PANTHER" id="PTHR12418:SF19">
    <property type="entry name" value="ACYL-COENZYME A THIOESTERASE THEM4"/>
    <property type="match status" value="1"/>
</dbReference>
<comment type="catalytic activity">
    <reaction evidence="23">
        <text>tetradecanoyl-CoA + H2O = tetradecanoate + CoA + H(+)</text>
        <dbReference type="Rhea" id="RHEA:40119"/>
        <dbReference type="ChEBI" id="CHEBI:15377"/>
        <dbReference type="ChEBI" id="CHEBI:15378"/>
        <dbReference type="ChEBI" id="CHEBI:30807"/>
        <dbReference type="ChEBI" id="CHEBI:57287"/>
        <dbReference type="ChEBI" id="CHEBI:57385"/>
    </reaction>
    <physiologicalReaction direction="left-to-right" evidence="23">
        <dbReference type="Rhea" id="RHEA:40120"/>
    </physiologicalReaction>
</comment>
<evidence type="ECO:0000256" key="21">
    <source>
        <dbReference type="ARBA" id="ARBA00047969"/>
    </source>
</evidence>
<keyword evidence="4" id="KW-1003">Cell membrane</keyword>
<evidence type="ECO:0000256" key="16">
    <source>
        <dbReference type="ARBA" id="ARBA00038848"/>
    </source>
</evidence>
<evidence type="ECO:0000256" key="4">
    <source>
        <dbReference type="ARBA" id="ARBA00022475"/>
    </source>
</evidence>
<dbReference type="Pfam" id="PF03061">
    <property type="entry name" value="4HBT"/>
    <property type="match status" value="1"/>
</dbReference>
<evidence type="ECO:0000256" key="20">
    <source>
        <dbReference type="ARBA" id="ARBA00047734"/>
    </source>
</evidence>
<evidence type="ECO:0000256" key="19">
    <source>
        <dbReference type="ARBA" id="ARBA00047588"/>
    </source>
</evidence>
<evidence type="ECO:0000256" key="1">
    <source>
        <dbReference type="ARBA" id="ARBA00004170"/>
    </source>
</evidence>
<evidence type="ECO:0000256" key="18">
    <source>
        <dbReference type="ARBA" id="ARBA00043210"/>
    </source>
</evidence>
<dbReference type="SUPFAM" id="SSF54637">
    <property type="entry name" value="Thioesterase/thiol ester dehydrase-isomerase"/>
    <property type="match status" value="1"/>
</dbReference>
<comment type="similarity">
    <text evidence="15">Belongs to the THEM4/THEM5 thioesterase family.</text>
</comment>
<evidence type="ECO:0000256" key="2">
    <source>
        <dbReference type="ARBA" id="ARBA00004496"/>
    </source>
</evidence>
<comment type="catalytic activity">
    <reaction evidence="19">
        <text>octanoyl-CoA + H2O = octanoate + CoA + H(+)</text>
        <dbReference type="Rhea" id="RHEA:30143"/>
        <dbReference type="ChEBI" id="CHEBI:15377"/>
        <dbReference type="ChEBI" id="CHEBI:15378"/>
        <dbReference type="ChEBI" id="CHEBI:25646"/>
        <dbReference type="ChEBI" id="CHEBI:57287"/>
        <dbReference type="ChEBI" id="CHEBI:57386"/>
    </reaction>
    <physiologicalReaction direction="left-to-right" evidence="19">
        <dbReference type="Rhea" id="RHEA:30144"/>
    </physiologicalReaction>
</comment>
<evidence type="ECO:0000256" key="6">
    <source>
        <dbReference type="ARBA" id="ARBA00022703"/>
    </source>
</evidence>
<keyword evidence="12" id="KW-0966">Cell projection</keyword>
<dbReference type="GO" id="GO:0006631">
    <property type="term" value="P:fatty acid metabolic process"/>
    <property type="evidence" value="ECO:0007669"/>
    <property type="project" value="UniProtKB-KW"/>
</dbReference>
<dbReference type="RefSeq" id="WP_078666590.1">
    <property type="nucleotide sequence ID" value="NZ_FUXM01000053.1"/>
</dbReference>